<sequence length="252" mass="29068">MEICFGNTGVKDFLDMLNKVSNSDLCKLTCSTVPLLWYWKDYAERIRDLLEEIGAEFTEPSRLHFEYPVESANDLSKASYTDVMFWSKAISVAIEGKWREPRYETVQQWLRSGNTENRKAVLEHWKGLIAPKSRGIGNVDDVVYQMLHRTASACVQKSDRTVVLYQVFSDPTSKDVDYGADFETLVKAISPKEDLGIWLQYIVMYRTDHYRKTENTLLGIVDSERKASLAREAILEGDLFRFETEDFKTFPG</sequence>
<reference evidence="2 3" key="1">
    <citation type="submission" date="2019-03" db="EMBL/GenBank/DDBJ databases">
        <title>Metabolic potential of uncultured bacteria and archaea associated with petroleum seepage in deep-sea sediments.</title>
        <authorList>
            <person name="Dong X."/>
            <person name="Hubert C."/>
        </authorList>
    </citation>
    <scope>NUCLEOTIDE SEQUENCE [LARGE SCALE GENOMIC DNA]</scope>
    <source>
        <strain evidence="2">E44_bin18</strain>
    </source>
</reference>
<dbReference type="Proteomes" id="UP000315525">
    <property type="component" value="Unassembled WGS sequence"/>
</dbReference>
<protein>
    <recommendedName>
        <fullName evidence="1">DUF6946 domain-containing protein</fullName>
    </recommendedName>
</protein>
<evidence type="ECO:0000313" key="2">
    <source>
        <dbReference type="EMBL" id="TET45413.1"/>
    </source>
</evidence>
<evidence type="ECO:0000313" key="3">
    <source>
        <dbReference type="Proteomes" id="UP000315525"/>
    </source>
</evidence>
<dbReference type="Pfam" id="PF22187">
    <property type="entry name" value="DUF6946"/>
    <property type="match status" value="1"/>
</dbReference>
<name>A0A523US93_UNCT6</name>
<dbReference type="EMBL" id="SOJN01000084">
    <property type="protein sequence ID" value="TET45413.1"/>
    <property type="molecule type" value="Genomic_DNA"/>
</dbReference>
<dbReference type="InterPro" id="IPR054024">
    <property type="entry name" value="DUF6946"/>
</dbReference>
<organism evidence="2 3">
    <name type="scientific">candidate division TA06 bacterium</name>
    <dbReference type="NCBI Taxonomy" id="2250710"/>
    <lineage>
        <taxon>Bacteria</taxon>
        <taxon>Bacteria division TA06</taxon>
    </lineage>
</organism>
<accession>A0A523US93</accession>
<comment type="caution">
    <text evidence="2">The sequence shown here is derived from an EMBL/GenBank/DDBJ whole genome shotgun (WGS) entry which is preliminary data.</text>
</comment>
<feature type="domain" description="DUF6946" evidence="1">
    <location>
        <begin position="42"/>
        <end position="189"/>
    </location>
</feature>
<proteinExistence type="predicted"/>
<dbReference type="AlphaFoldDB" id="A0A523US93"/>
<gene>
    <name evidence="2" type="ORF">E3J62_07605</name>
</gene>
<evidence type="ECO:0000259" key="1">
    <source>
        <dbReference type="Pfam" id="PF22187"/>
    </source>
</evidence>